<keyword evidence="1" id="KW-0472">Membrane</keyword>
<keyword evidence="4" id="KW-1185">Reference proteome</keyword>
<dbReference type="InterPro" id="IPR033347">
    <property type="entry name" value="Di19"/>
</dbReference>
<dbReference type="EMBL" id="JABCRI010000016">
    <property type="protein sequence ID" value="KAF8392633.1"/>
    <property type="molecule type" value="Genomic_DNA"/>
</dbReference>
<keyword evidence="1" id="KW-1133">Transmembrane helix</keyword>
<evidence type="ECO:0000313" key="4">
    <source>
        <dbReference type="Proteomes" id="UP000655225"/>
    </source>
</evidence>
<dbReference type="Pfam" id="PF14571">
    <property type="entry name" value="Di19_C"/>
    <property type="match status" value="1"/>
</dbReference>
<dbReference type="AlphaFoldDB" id="A0A834YU50"/>
<feature type="transmembrane region" description="Helical" evidence="1">
    <location>
        <begin position="12"/>
        <end position="35"/>
    </location>
</feature>
<feature type="domain" description="Di19 C-terminal" evidence="2">
    <location>
        <begin position="55"/>
        <end position="158"/>
    </location>
</feature>
<keyword evidence="1" id="KW-0812">Transmembrane</keyword>
<dbReference type="PANTHER" id="PTHR31875">
    <property type="entry name" value="PROTEIN DEHYDRATION-INDUCED 19"/>
    <property type="match status" value="1"/>
</dbReference>
<accession>A0A834YU50</accession>
<name>A0A834YU50_TETSI</name>
<protein>
    <recommendedName>
        <fullName evidence="2">Di19 C-terminal domain-containing protein</fullName>
    </recommendedName>
</protein>
<reference evidence="3 4" key="1">
    <citation type="submission" date="2020-04" db="EMBL/GenBank/DDBJ databases">
        <title>Plant Genome Project.</title>
        <authorList>
            <person name="Zhang R.-G."/>
        </authorList>
    </citation>
    <scope>NUCLEOTIDE SEQUENCE [LARGE SCALE GENOMIC DNA]</scope>
    <source>
        <strain evidence="3">YNK0</strain>
        <tissue evidence="3">Leaf</tissue>
    </source>
</reference>
<evidence type="ECO:0000256" key="1">
    <source>
        <dbReference type="SAM" id="Phobius"/>
    </source>
</evidence>
<evidence type="ECO:0000313" key="3">
    <source>
        <dbReference type="EMBL" id="KAF8392633.1"/>
    </source>
</evidence>
<dbReference type="Proteomes" id="UP000655225">
    <property type="component" value="Unassembled WGS sequence"/>
</dbReference>
<dbReference type="OrthoDB" id="6270329at2759"/>
<dbReference type="OMA" id="TRGYMQR"/>
<gene>
    <name evidence="3" type="ORF">HHK36_022982</name>
</gene>
<organism evidence="3 4">
    <name type="scientific">Tetracentron sinense</name>
    <name type="common">Spur-leaf</name>
    <dbReference type="NCBI Taxonomy" id="13715"/>
    <lineage>
        <taxon>Eukaryota</taxon>
        <taxon>Viridiplantae</taxon>
        <taxon>Streptophyta</taxon>
        <taxon>Embryophyta</taxon>
        <taxon>Tracheophyta</taxon>
        <taxon>Spermatophyta</taxon>
        <taxon>Magnoliopsida</taxon>
        <taxon>Trochodendrales</taxon>
        <taxon>Trochodendraceae</taxon>
        <taxon>Tetracentron</taxon>
    </lineage>
</organism>
<dbReference type="PANTHER" id="PTHR31875:SF26">
    <property type="entry name" value="PROTEIN DEHYDRATION-INDUCED 19-RELATED"/>
    <property type="match status" value="1"/>
</dbReference>
<proteinExistence type="predicted"/>
<evidence type="ECO:0000259" key="2">
    <source>
        <dbReference type="Pfam" id="PF14571"/>
    </source>
</evidence>
<dbReference type="InterPro" id="IPR027935">
    <property type="entry name" value="Di19_C"/>
</dbReference>
<comment type="caution">
    <text evidence="3">The sequence shown here is derived from an EMBL/GenBank/DDBJ whole genome shotgun (WGS) entry which is preliminary data.</text>
</comment>
<sequence>MLPRPFFPFFSYMVHIPNIVFSYFHYMDAMLLNSLTRGYMQRKRRFRKGGSHSTLSLLRKELREGNIQSLIGGSSCTVPSSSVAPDPLLSSFIYNLPMVDEPGNVQPHFSAEASSVDKSLVENALERNVQPSPPLSEKDQEEKARRSEFVQGLLFSTILDDNL</sequence>